<comment type="caution">
    <text evidence="1">The sequence shown here is derived from an EMBL/GenBank/DDBJ whole genome shotgun (WGS) entry which is preliminary data.</text>
</comment>
<accession>A0A4Y9ZUF2</accession>
<dbReference type="EMBL" id="SFCI01000724">
    <property type="protein sequence ID" value="TFY78225.1"/>
    <property type="molecule type" value="Genomic_DNA"/>
</dbReference>
<dbReference type="STRING" id="135208.A0A4Y9ZUF2"/>
<dbReference type="Proteomes" id="UP000298061">
    <property type="component" value="Unassembled WGS sequence"/>
</dbReference>
<name>A0A4Y9ZUF2_9AGAM</name>
<evidence type="ECO:0000313" key="1">
    <source>
        <dbReference type="EMBL" id="TFY78225.1"/>
    </source>
</evidence>
<dbReference type="AlphaFoldDB" id="A0A4Y9ZUF2"/>
<sequence length="58" mass="6512">MVIPAMDHIDSSFTTDALATKYNPAICASLNIAKHTLNHYYTMTDLSEVYRIAMVLHP</sequence>
<evidence type="ECO:0000313" key="2">
    <source>
        <dbReference type="Proteomes" id="UP000298061"/>
    </source>
</evidence>
<dbReference type="OrthoDB" id="3359487at2759"/>
<gene>
    <name evidence="1" type="ORF">EWM64_g5786</name>
</gene>
<protein>
    <submittedName>
        <fullName evidence="1">Uncharacterized protein</fullName>
    </submittedName>
</protein>
<keyword evidence="2" id="KW-1185">Reference proteome</keyword>
<proteinExistence type="predicted"/>
<reference evidence="1 2" key="1">
    <citation type="submission" date="2019-02" db="EMBL/GenBank/DDBJ databases">
        <title>Genome sequencing of the rare red list fungi Hericium alpestre (H. flagellum).</title>
        <authorList>
            <person name="Buettner E."/>
            <person name="Kellner H."/>
        </authorList>
    </citation>
    <scope>NUCLEOTIDE SEQUENCE [LARGE SCALE GENOMIC DNA]</scope>
    <source>
        <strain evidence="1 2">DSM 108284</strain>
    </source>
</reference>
<organism evidence="1 2">
    <name type="scientific">Hericium alpestre</name>
    <dbReference type="NCBI Taxonomy" id="135208"/>
    <lineage>
        <taxon>Eukaryota</taxon>
        <taxon>Fungi</taxon>
        <taxon>Dikarya</taxon>
        <taxon>Basidiomycota</taxon>
        <taxon>Agaricomycotina</taxon>
        <taxon>Agaricomycetes</taxon>
        <taxon>Russulales</taxon>
        <taxon>Hericiaceae</taxon>
        <taxon>Hericium</taxon>
    </lineage>
</organism>